<comment type="subcellular location">
    <subcellularLocation>
        <location evidence="1">Membrane</location>
        <topology evidence="1">Multi-pass membrane protein</topology>
    </subcellularLocation>
</comment>
<feature type="signal peptide" evidence="4">
    <location>
        <begin position="1"/>
        <end position="20"/>
    </location>
</feature>
<dbReference type="Gene3D" id="1.50.40.10">
    <property type="entry name" value="Mitochondrial carrier domain"/>
    <property type="match status" value="1"/>
</dbReference>
<dbReference type="Pfam" id="PF00153">
    <property type="entry name" value="Mito_carr"/>
    <property type="match status" value="1"/>
</dbReference>
<sequence>MAFRLDTAFMSALMSGTTQAAVFNPWDRALYLAVLHKRPFCRWANFDKPFQGFGQAIAHRVISGGVWFMMEDMFSAPCRDLLPGRPLLGAMLTGICAGSINGALLNPVAITKYRLWGKDTRVLQEMRSMWRNGGFRPFCIGAGVTILRDAVFGLIYTGIKAFGINYGRCDGPDGSGACYFGVKMVAGGVATTLSAPLNYARNIKYSHSSVSTPPKSLLRIWKELYQELTALVQSQGWKKGLIFLQMRFTTGWGIARVAVGMAFGDLVYSKSKGFFT</sequence>
<dbReference type="PANTHER" id="PTHR46181">
    <property type="entry name" value="MITOCHONDRIAL GLYCINE TRANSPORTER"/>
    <property type="match status" value="1"/>
</dbReference>
<dbReference type="AlphaFoldDB" id="A0A7S4CM95"/>
<gene>
    <name evidence="5" type="ORF">EGYM00163_LOCUS11972</name>
</gene>
<dbReference type="PANTHER" id="PTHR46181:SF3">
    <property type="entry name" value="MITOCHONDRIAL GLYCINE TRANSPORTER"/>
    <property type="match status" value="1"/>
</dbReference>
<dbReference type="GO" id="GO:0015187">
    <property type="term" value="F:glycine transmembrane transporter activity"/>
    <property type="evidence" value="ECO:0007669"/>
    <property type="project" value="TreeGrafter"/>
</dbReference>
<keyword evidence="4" id="KW-0732">Signal</keyword>
<feature type="chain" id="PRO_5030973976" description="ADP,ATP carrier protein" evidence="4">
    <location>
        <begin position="21"/>
        <end position="276"/>
    </location>
</feature>
<dbReference type="InterPro" id="IPR018108">
    <property type="entry name" value="MCP_transmembrane"/>
</dbReference>
<proteinExistence type="predicted"/>
<organism evidence="5">
    <name type="scientific">Eutreptiella gymnastica</name>
    <dbReference type="NCBI Taxonomy" id="73025"/>
    <lineage>
        <taxon>Eukaryota</taxon>
        <taxon>Discoba</taxon>
        <taxon>Euglenozoa</taxon>
        <taxon>Euglenida</taxon>
        <taxon>Spirocuta</taxon>
        <taxon>Euglenophyceae</taxon>
        <taxon>Eutreptiales</taxon>
        <taxon>Eutreptiaceae</taxon>
        <taxon>Eutreptiella</taxon>
    </lineage>
</organism>
<evidence type="ECO:0000256" key="2">
    <source>
        <dbReference type="ARBA" id="ARBA00022692"/>
    </source>
</evidence>
<dbReference type="GO" id="GO:1904983">
    <property type="term" value="P:glycine import into mitochondrion"/>
    <property type="evidence" value="ECO:0007669"/>
    <property type="project" value="TreeGrafter"/>
</dbReference>
<evidence type="ECO:0000256" key="3">
    <source>
        <dbReference type="ARBA" id="ARBA00023136"/>
    </source>
</evidence>
<dbReference type="EMBL" id="HBJA01035483">
    <property type="protein sequence ID" value="CAE0800851.1"/>
    <property type="molecule type" value="Transcribed_RNA"/>
</dbReference>
<evidence type="ECO:0000256" key="4">
    <source>
        <dbReference type="SAM" id="SignalP"/>
    </source>
</evidence>
<accession>A0A7S4CM95</accession>
<dbReference type="GO" id="GO:0005739">
    <property type="term" value="C:mitochondrion"/>
    <property type="evidence" value="ECO:0007669"/>
    <property type="project" value="TreeGrafter"/>
</dbReference>
<dbReference type="InterPro" id="IPR023395">
    <property type="entry name" value="MCP_dom_sf"/>
</dbReference>
<dbReference type="GO" id="GO:0016020">
    <property type="term" value="C:membrane"/>
    <property type="evidence" value="ECO:0007669"/>
    <property type="project" value="UniProtKB-SubCell"/>
</dbReference>
<evidence type="ECO:0000313" key="5">
    <source>
        <dbReference type="EMBL" id="CAE0800851.1"/>
    </source>
</evidence>
<evidence type="ECO:0008006" key="6">
    <source>
        <dbReference type="Google" id="ProtNLM"/>
    </source>
</evidence>
<evidence type="ECO:0000256" key="1">
    <source>
        <dbReference type="ARBA" id="ARBA00004141"/>
    </source>
</evidence>
<reference evidence="5" key="1">
    <citation type="submission" date="2021-01" db="EMBL/GenBank/DDBJ databases">
        <authorList>
            <person name="Corre E."/>
            <person name="Pelletier E."/>
            <person name="Niang G."/>
            <person name="Scheremetjew M."/>
            <person name="Finn R."/>
            <person name="Kale V."/>
            <person name="Holt S."/>
            <person name="Cochrane G."/>
            <person name="Meng A."/>
            <person name="Brown T."/>
            <person name="Cohen L."/>
        </authorList>
    </citation>
    <scope>NUCLEOTIDE SEQUENCE</scope>
    <source>
        <strain evidence="5">CCMP1594</strain>
    </source>
</reference>
<keyword evidence="2" id="KW-0812">Transmembrane</keyword>
<dbReference type="SUPFAM" id="SSF103506">
    <property type="entry name" value="Mitochondrial carrier"/>
    <property type="match status" value="1"/>
</dbReference>
<keyword evidence="3" id="KW-0472">Membrane</keyword>
<name>A0A7S4CM95_9EUGL</name>
<protein>
    <recommendedName>
        <fullName evidence="6">ADP,ATP carrier protein</fullName>
    </recommendedName>
</protein>